<feature type="non-terminal residue" evidence="1">
    <location>
        <position position="51"/>
    </location>
</feature>
<sequence length="51" mass="5823">MEDCDMADTRKSLAERVSHDDVVDVAIAFDLLHVEIVERESTLATEYNTLR</sequence>
<name>X0SU71_9ZZZZ</name>
<accession>X0SU71</accession>
<organism evidence="1">
    <name type="scientific">marine sediment metagenome</name>
    <dbReference type="NCBI Taxonomy" id="412755"/>
    <lineage>
        <taxon>unclassified sequences</taxon>
        <taxon>metagenomes</taxon>
        <taxon>ecological metagenomes</taxon>
    </lineage>
</organism>
<dbReference type="AlphaFoldDB" id="X0SU71"/>
<gene>
    <name evidence="1" type="ORF">S01H1_12211</name>
</gene>
<dbReference type="EMBL" id="BARS01006250">
    <property type="protein sequence ID" value="GAF84743.1"/>
    <property type="molecule type" value="Genomic_DNA"/>
</dbReference>
<evidence type="ECO:0000313" key="1">
    <source>
        <dbReference type="EMBL" id="GAF84743.1"/>
    </source>
</evidence>
<proteinExistence type="predicted"/>
<protein>
    <submittedName>
        <fullName evidence="1">Uncharacterized protein</fullName>
    </submittedName>
</protein>
<comment type="caution">
    <text evidence="1">The sequence shown here is derived from an EMBL/GenBank/DDBJ whole genome shotgun (WGS) entry which is preliminary data.</text>
</comment>
<reference evidence="1" key="1">
    <citation type="journal article" date="2014" name="Front. Microbiol.">
        <title>High frequency of phylogenetically diverse reductive dehalogenase-homologous genes in deep subseafloor sedimentary metagenomes.</title>
        <authorList>
            <person name="Kawai M."/>
            <person name="Futagami T."/>
            <person name="Toyoda A."/>
            <person name="Takaki Y."/>
            <person name="Nishi S."/>
            <person name="Hori S."/>
            <person name="Arai W."/>
            <person name="Tsubouchi T."/>
            <person name="Morono Y."/>
            <person name="Uchiyama I."/>
            <person name="Ito T."/>
            <person name="Fujiyama A."/>
            <person name="Inagaki F."/>
            <person name="Takami H."/>
        </authorList>
    </citation>
    <scope>NUCLEOTIDE SEQUENCE</scope>
    <source>
        <strain evidence="1">Expedition CK06-06</strain>
    </source>
</reference>